<reference evidence="1" key="1">
    <citation type="journal article" date="2020" name="Nature">
        <title>Giant virus diversity and host interactions through global metagenomics.</title>
        <authorList>
            <person name="Schulz F."/>
            <person name="Roux S."/>
            <person name="Paez-Espino D."/>
            <person name="Jungbluth S."/>
            <person name="Walsh D.A."/>
            <person name="Denef V.J."/>
            <person name="McMahon K.D."/>
            <person name="Konstantinidis K.T."/>
            <person name="Eloe-Fadrosh E.A."/>
            <person name="Kyrpides N.C."/>
            <person name="Woyke T."/>
        </authorList>
    </citation>
    <scope>NUCLEOTIDE SEQUENCE</scope>
    <source>
        <strain evidence="1">GVMAG-M-3300023184-13</strain>
    </source>
</reference>
<proteinExistence type="predicted"/>
<organism evidence="1">
    <name type="scientific">viral metagenome</name>
    <dbReference type="NCBI Taxonomy" id="1070528"/>
    <lineage>
        <taxon>unclassified sequences</taxon>
        <taxon>metagenomes</taxon>
        <taxon>organismal metagenomes</taxon>
    </lineage>
</organism>
<sequence>MSSCIQEKDNIAVHLTEDLTEDLTVLVWKAYFTHFVLKSINDIRISRFNDIKAFIINLQAKYNDSISNNTDIQNANLTDKNIETLWDLTDIGDYHNLSYIYNQNKNSKYAHVYTQGYGYYHWFTIAITLERFYSNTLLEQQQHIANAHTFAASYIFHNGYSEYFHKIYRDFLDYKDMHSASTYGYCLSTISGFIMKNKTEKLNIWAMAVYNNVISNFVL</sequence>
<dbReference type="EMBL" id="MN739983">
    <property type="protein sequence ID" value="QHT81467.1"/>
    <property type="molecule type" value="Genomic_DNA"/>
</dbReference>
<protein>
    <submittedName>
        <fullName evidence="1">Uncharacterized protein</fullName>
    </submittedName>
</protein>
<accession>A0A6C0HM71</accession>
<dbReference type="AlphaFoldDB" id="A0A6C0HM71"/>
<evidence type="ECO:0000313" key="1">
    <source>
        <dbReference type="EMBL" id="QHT81467.1"/>
    </source>
</evidence>
<name>A0A6C0HM71_9ZZZZ</name>